<keyword evidence="4" id="KW-1003">Cell membrane</keyword>
<reference evidence="13 14" key="1">
    <citation type="submission" date="2015-12" db="EMBL/GenBank/DDBJ databases">
        <title>The genome of Folsomia candida.</title>
        <authorList>
            <person name="Faddeeva A."/>
            <person name="Derks M.F."/>
            <person name="Anvar Y."/>
            <person name="Smit S."/>
            <person name="Van Straalen N."/>
            <person name="Roelofs D."/>
        </authorList>
    </citation>
    <scope>NUCLEOTIDE SEQUENCE [LARGE SCALE GENOMIC DNA]</scope>
    <source>
        <strain evidence="13 14">VU population</strain>
        <tissue evidence="13">Whole body</tissue>
    </source>
</reference>
<comment type="caution">
    <text evidence="12">Lacks conserved residue(s) required for the propagation of feature annotation.</text>
</comment>
<keyword evidence="6" id="KW-0303">Gap junction</keyword>
<gene>
    <name evidence="12" type="primary">inx</name>
    <name evidence="13" type="ORF">Fcan01_08013</name>
</gene>
<feature type="transmembrane region" description="Helical" evidence="12">
    <location>
        <begin position="30"/>
        <end position="54"/>
    </location>
</feature>
<keyword evidence="10 12" id="KW-0472">Membrane</keyword>
<evidence type="ECO:0000256" key="9">
    <source>
        <dbReference type="ARBA" id="ARBA00023065"/>
    </source>
</evidence>
<keyword evidence="5 12" id="KW-0812">Transmembrane</keyword>
<dbReference type="EMBL" id="LNIX01000003">
    <property type="protein sequence ID" value="OXA57274.1"/>
    <property type="molecule type" value="Genomic_DNA"/>
</dbReference>
<organism evidence="13 14">
    <name type="scientific">Folsomia candida</name>
    <name type="common">Springtail</name>
    <dbReference type="NCBI Taxonomy" id="158441"/>
    <lineage>
        <taxon>Eukaryota</taxon>
        <taxon>Metazoa</taxon>
        <taxon>Ecdysozoa</taxon>
        <taxon>Arthropoda</taxon>
        <taxon>Hexapoda</taxon>
        <taxon>Collembola</taxon>
        <taxon>Entomobryomorpha</taxon>
        <taxon>Isotomoidea</taxon>
        <taxon>Isotomidae</taxon>
        <taxon>Proisotominae</taxon>
        <taxon>Folsomia</taxon>
    </lineage>
</organism>
<keyword evidence="3 12" id="KW-0813">Transport</keyword>
<dbReference type="GO" id="GO:0005921">
    <property type="term" value="C:gap junction"/>
    <property type="evidence" value="ECO:0007669"/>
    <property type="project" value="UniProtKB-SubCell"/>
</dbReference>
<evidence type="ECO:0000256" key="10">
    <source>
        <dbReference type="ARBA" id="ARBA00023136"/>
    </source>
</evidence>
<protein>
    <recommendedName>
        <fullName evidence="12">Innexin</fullName>
    </recommendedName>
</protein>
<dbReference type="AlphaFoldDB" id="A0A226EJU4"/>
<dbReference type="PANTHER" id="PTHR11893">
    <property type="entry name" value="INNEXIN"/>
    <property type="match status" value="1"/>
</dbReference>
<dbReference type="GO" id="GO:0005886">
    <property type="term" value="C:plasma membrane"/>
    <property type="evidence" value="ECO:0007669"/>
    <property type="project" value="UniProtKB-SubCell"/>
</dbReference>
<keyword evidence="11 12" id="KW-0407">Ion channel</keyword>
<comment type="similarity">
    <text evidence="12">Belongs to the pannexin family.</text>
</comment>
<dbReference type="Pfam" id="PF00876">
    <property type="entry name" value="Innexin"/>
    <property type="match status" value="1"/>
</dbReference>
<evidence type="ECO:0000256" key="11">
    <source>
        <dbReference type="ARBA" id="ARBA00023303"/>
    </source>
</evidence>
<dbReference type="PANTHER" id="PTHR11893:SF41">
    <property type="entry name" value="INNEXIN INX2"/>
    <property type="match status" value="1"/>
</dbReference>
<accession>A0A226EJU4</accession>
<dbReference type="GO" id="GO:0034220">
    <property type="term" value="P:monoatomic ion transmembrane transport"/>
    <property type="evidence" value="ECO:0007669"/>
    <property type="project" value="UniProtKB-KW"/>
</dbReference>
<evidence type="ECO:0000256" key="5">
    <source>
        <dbReference type="ARBA" id="ARBA00022692"/>
    </source>
</evidence>
<dbReference type="PROSITE" id="PS51013">
    <property type="entry name" value="PANNEXIN"/>
    <property type="match status" value="1"/>
</dbReference>
<keyword evidence="14" id="KW-1185">Reference proteome</keyword>
<dbReference type="InterPro" id="IPR000990">
    <property type="entry name" value="Innexin"/>
</dbReference>
<comment type="subcellular location">
    <subcellularLocation>
        <location evidence="1">Cell junction</location>
        <location evidence="1">Gap junction</location>
    </subcellularLocation>
    <subcellularLocation>
        <location evidence="2 12">Cell membrane</location>
        <topology evidence="2 12">Multi-pass membrane protein</topology>
    </subcellularLocation>
</comment>
<dbReference type="GO" id="GO:0007602">
    <property type="term" value="P:phototransduction"/>
    <property type="evidence" value="ECO:0007669"/>
    <property type="project" value="TreeGrafter"/>
</dbReference>
<evidence type="ECO:0000256" key="3">
    <source>
        <dbReference type="ARBA" id="ARBA00022448"/>
    </source>
</evidence>
<evidence type="ECO:0000256" key="6">
    <source>
        <dbReference type="ARBA" id="ARBA00022868"/>
    </source>
</evidence>
<evidence type="ECO:0000256" key="7">
    <source>
        <dbReference type="ARBA" id="ARBA00022949"/>
    </source>
</evidence>
<evidence type="ECO:0000256" key="8">
    <source>
        <dbReference type="ARBA" id="ARBA00022989"/>
    </source>
</evidence>
<dbReference type="OrthoDB" id="5867527at2759"/>
<dbReference type="Proteomes" id="UP000198287">
    <property type="component" value="Unassembled WGS sequence"/>
</dbReference>
<keyword evidence="7" id="KW-0965">Cell junction</keyword>
<comment type="caution">
    <text evidence="13">The sequence shown here is derived from an EMBL/GenBank/DDBJ whole genome shotgun (WGS) entry which is preliminary data.</text>
</comment>
<proteinExistence type="inferred from homology"/>
<evidence type="ECO:0000256" key="1">
    <source>
        <dbReference type="ARBA" id="ARBA00004610"/>
    </source>
</evidence>
<keyword evidence="9 12" id="KW-0406">Ion transport</keyword>
<evidence type="ECO:0000313" key="14">
    <source>
        <dbReference type="Proteomes" id="UP000198287"/>
    </source>
</evidence>
<keyword evidence="8 12" id="KW-1133">Transmembrane helix</keyword>
<evidence type="ECO:0000256" key="12">
    <source>
        <dbReference type="RuleBase" id="RU010713"/>
    </source>
</evidence>
<dbReference type="OMA" id="IMGQIRY"/>
<evidence type="ECO:0000256" key="2">
    <source>
        <dbReference type="ARBA" id="ARBA00004651"/>
    </source>
</evidence>
<comment type="function">
    <text evidence="12">Structural component of the gap junctions.</text>
</comment>
<evidence type="ECO:0000313" key="13">
    <source>
        <dbReference type="EMBL" id="OXA57274.1"/>
    </source>
</evidence>
<name>A0A226EJU4_FOLCA</name>
<dbReference type="GO" id="GO:0005243">
    <property type="term" value="F:gap junction channel activity"/>
    <property type="evidence" value="ECO:0007669"/>
    <property type="project" value="TreeGrafter"/>
</dbReference>
<evidence type="ECO:0000256" key="4">
    <source>
        <dbReference type="ARBA" id="ARBA00022475"/>
    </source>
</evidence>
<sequence length="122" mass="14400">MQVSLHFLIDLSLCDYPEIIRLSDFVNEKIYVFLWFWFIIVAAISGVSLIYRLLTVFGPQVRMYLLRAKSRLSEPRQIDVIAQKCQIGDWFVLYQLGKNMDPLIYRELIQDLAQRLQGRDTV</sequence>